<gene>
    <name evidence="1" type="ORF">NC797_02940</name>
</gene>
<reference evidence="1" key="1">
    <citation type="submission" date="2022-06" db="EMBL/GenBank/DDBJ databases">
        <title>Aquibacillus sp. a new bacterium isolated from soil saline samples.</title>
        <authorList>
            <person name="Galisteo C."/>
            <person name="De La Haba R."/>
            <person name="Sanchez-Porro C."/>
            <person name="Ventosa A."/>
        </authorList>
    </citation>
    <scope>NUCLEOTIDE SEQUENCE</scope>
    <source>
        <strain evidence="1">3ASR75-11</strain>
    </source>
</reference>
<dbReference type="RefSeq" id="WP_272435157.1">
    <property type="nucleotide sequence ID" value="NZ_JAMQKB010000001.1"/>
</dbReference>
<organism evidence="1 2">
    <name type="scientific">Terrihalobacillus insolitus</name>
    <dbReference type="NCBI Taxonomy" id="2950438"/>
    <lineage>
        <taxon>Bacteria</taxon>
        <taxon>Bacillati</taxon>
        <taxon>Bacillota</taxon>
        <taxon>Bacilli</taxon>
        <taxon>Bacillales</taxon>
        <taxon>Bacillaceae</taxon>
        <taxon>Terrihalobacillus</taxon>
    </lineage>
</organism>
<proteinExistence type="predicted"/>
<evidence type="ECO:0000313" key="2">
    <source>
        <dbReference type="Proteomes" id="UP001145050"/>
    </source>
</evidence>
<evidence type="ECO:0000313" key="1">
    <source>
        <dbReference type="EMBL" id="MDC3423461.1"/>
    </source>
</evidence>
<dbReference type="Pfam" id="PF07751">
    <property type="entry name" value="Abi_2"/>
    <property type="match status" value="1"/>
</dbReference>
<comment type="caution">
    <text evidence="1">The sequence shown here is derived from an EMBL/GenBank/DDBJ whole genome shotgun (WGS) entry which is preliminary data.</text>
</comment>
<protein>
    <submittedName>
        <fullName evidence="1">Abi family protein</fullName>
    </submittedName>
</protein>
<sequence>MKLRNLEVDNSKFAEETLKRINYYRLSAYMLTLKEDNEFIEGTTFNQLLAIYEVDRKLRHLLMEALETIEIAFRTHITYLIAHNGTLGYENKGNFLDETWHDEFLNELEKSFAIRRKGGLFIEHHYRKYAGKFPIWVAIEVTSFGTLSKLYKNLREEDKKEIAKTYYTVPYTYVESWLRTLSNVRNVCAHFGRIYNKNLTFRPALFKNEKMYGHSDALEFAEY</sequence>
<name>A0A9X4AKT9_9BACI</name>
<dbReference type="Proteomes" id="UP001145050">
    <property type="component" value="Unassembled WGS sequence"/>
</dbReference>
<dbReference type="EMBL" id="JAMQKB010000001">
    <property type="protein sequence ID" value="MDC3423461.1"/>
    <property type="molecule type" value="Genomic_DNA"/>
</dbReference>
<keyword evidence="2" id="KW-1185">Reference proteome</keyword>
<dbReference type="AlphaFoldDB" id="A0A9X4AKT9"/>
<accession>A0A9X4AKT9</accession>
<dbReference type="InterPro" id="IPR011664">
    <property type="entry name" value="Abi_system_AbiD/AbiF-like"/>
</dbReference>